<gene>
    <name evidence="7" type="ORF">COCON_G00114890</name>
</gene>
<dbReference type="CDD" id="cd09330">
    <property type="entry name" value="LIM4_abLIM"/>
    <property type="match status" value="1"/>
</dbReference>
<dbReference type="InterPro" id="IPR051618">
    <property type="entry name" value="Actin-binding_LIM"/>
</dbReference>
<feature type="compositionally biased region" description="Basic and acidic residues" evidence="5">
    <location>
        <begin position="125"/>
        <end position="134"/>
    </location>
</feature>
<evidence type="ECO:0000313" key="8">
    <source>
        <dbReference type="Proteomes" id="UP001152803"/>
    </source>
</evidence>
<dbReference type="SMART" id="SM00132">
    <property type="entry name" value="LIM"/>
    <property type="match status" value="4"/>
</dbReference>
<accession>A0A9Q1DFN8</accession>
<dbReference type="FunFam" id="2.10.110.10:FF:000003">
    <property type="entry name" value="actin-binding LIM protein 1 isoform X1"/>
    <property type="match status" value="1"/>
</dbReference>
<evidence type="ECO:0000256" key="3">
    <source>
        <dbReference type="ARBA" id="ARBA00023038"/>
    </source>
</evidence>
<dbReference type="PANTHER" id="PTHR24213:SF6">
    <property type="entry name" value="ACTIN-BINDING LIM PROTEIN 2"/>
    <property type="match status" value="1"/>
</dbReference>
<evidence type="ECO:0000259" key="6">
    <source>
        <dbReference type="PROSITE" id="PS50023"/>
    </source>
</evidence>
<dbReference type="InterPro" id="IPR001781">
    <property type="entry name" value="Znf_LIM"/>
</dbReference>
<feature type="compositionally biased region" description="Basic residues" evidence="5">
    <location>
        <begin position="98"/>
        <end position="109"/>
    </location>
</feature>
<dbReference type="InterPro" id="IPR032402">
    <property type="entry name" value="AbLIM_anchor"/>
</dbReference>
<dbReference type="FunFam" id="2.10.110.10:FF:000004">
    <property type="entry name" value="actin-binding LIM protein 1 isoform X1"/>
    <property type="match status" value="1"/>
</dbReference>
<dbReference type="GO" id="GO:0015629">
    <property type="term" value="C:actin cytoskeleton"/>
    <property type="evidence" value="ECO:0007669"/>
    <property type="project" value="TreeGrafter"/>
</dbReference>
<feature type="compositionally biased region" description="Low complexity" evidence="5">
    <location>
        <begin position="448"/>
        <end position="465"/>
    </location>
</feature>
<dbReference type="PROSITE" id="PS00478">
    <property type="entry name" value="LIM_DOMAIN_1"/>
    <property type="match status" value="2"/>
</dbReference>
<dbReference type="SUPFAM" id="SSF57716">
    <property type="entry name" value="Glucocorticoid receptor-like (DNA-binding domain)"/>
    <property type="match status" value="6"/>
</dbReference>
<feature type="region of interest" description="Disordered" evidence="5">
    <location>
        <begin position="512"/>
        <end position="572"/>
    </location>
</feature>
<reference evidence="7" key="1">
    <citation type="journal article" date="2023" name="Science">
        <title>Genome structures resolve the early diversification of teleost fishes.</title>
        <authorList>
            <person name="Parey E."/>
            <person name="Louis A."/>
            <person name="Montfort J."/>
            <person name="Bouchez O."/>
            <person name="Roques C."/>
            <person name="Iampietro C."/>
            <person name="Lluch J."/>
            <person name="Castinel A."/>
            <person name="Donnadieu C."/>
            <person name="Desvignes T."/>
            <person name="Floi Bucao C."/>
            <person name="Jouanno E."/>
            <person name="Wen M."/>
            <person name="Mejri S."/>
            <person name="Dirks R."/>
            <person name="Jansen H."/>
            <person name="Henkel C."/>
            <person name="Chen W.J."/>
            <person name="Zahm M."/>
            <person name="Cabau C."/>
            <person name="Klopp C."/>
            <person name="Thompson A.W."/>
            <person name="Robinson-Rechavi M."/>
            <person name="Braasch I."/>
            <person name="Lecointre G."/>
            <person name="Bobe J."/>
            <person name="Postlethwait J.H."/>
            <person name="Berthelot C."/>
            <person name="Roest Crollius H."/>
            <person name="Guiguen Y."/>
        </authorList>
    </citation>
    <scope>NUCLEOTIDE SEQUENCE</scope>
    <source>
        <strain evidence="7">Concon-B</strain>
    </source>
</reference>
<dbReference type="CDD" id="cd09328">
    <property type="entry name" value="LIM2_abLIM"/>
    <property type="match status" value="1"/>
</dbReference>
<feature type="region of interest" description="Disordered" evidence="5">
    <location>
        <begin position="78"/>
        <end position="139"/>
    </location>
</feature>
<dbReference type="PANTHER" id="PTHR24213">
    <property type="entry name" value="ACTIN-BINDING LIM PROTEIN"/>
    <property type="match status" value="1"/>
</dbReference>
<evidence type="ECO:0000256" key="5">
    <source>
        <dbReference type="SAM" id="MobiDB-lite"/>
    </source>
</evidence>
<comment type="caution">
    <text evidence="7">The sequence shown here is derived from an EMBL/GenBank/DDBJ whole genome shotgun (WGS) entry which is preliminary data.</text>
</comment>
<dbReference type="OrthoDB" id="1746725at2759"/>
<dbReference type="GO" id="GO:0046872">
    <property type="term" value="F:metal ion binding"/>
    <property type="evidence" value="ECO:0007669"/>
    <property type="project" value="UniProtKB-KW"/>
</dbReference>
<dbReference type="Pfam" id="PF00412">
    <property type="entry name" value="LIM"/>
    <property type="match status" value="3"/>
</dbReference>
<dbReference type="FunFam" id="2.10.110.10:FF:000007">
    <property type="entry name" value="actin-binding LIM protein 1 isoform X1"/>
    <property type="match status" value="1"/>
</dbReference>
<dbReference type="GO" id="GO:0030032">
    <property type="term" value="P:lamellipodium assembly"/>
    <property type="evidence" value="ECO:0007669"/>
    <property type="project" value="TreeGrafter"/>
</dbReference>
<dbReference type="Pfam" id="PF16182">
    <property type="entry name" value="AbLIM_anchor"/>
    <property type="match status" value="1"/>
</dbReference>
<sequence>MAVSCQKVFHQQAVHSPLDQKQASSIPCQNCGKACKGEVLRVQNKHFHIKCFVCKDQGSFDSRCFLEVSARTVREDREHVKTPARIPNARSGGATQRFSHRASRGSFRHPAKERQGNAMRPRPLRRPERTHASAREVGVQGCEEKGAKMQELSSYNSINAVTESGVVFALLLNAEISLVLKAAPRGVGGRPTTSGTVNTASEAERGETGQIRCHNGACRAGGCAAVTWPRGGFFVRQGDYICTLDYQKLYGTRCFSCDEFIEGEVVSALGKTYHPRCFVCAVCKQPFPAGDRVTFNGKECICQKCTQPLAADSPAPIQAVRNCCGCGKEFKNEQSLVALDKHWHLGCFKCKVCNKVLNAEYISKDGIPYCEVDYHAMYGIQCENCKKYITGKVLEAGDKHYHPTCARCARCDQMFGEGEEMYLQGSSIWHPPCRQAARSEEKSKVTRTSSESITSAPASSASGSPSRIIYAKLGDELLDYKDLAALPKVKAIYNIDRPDLLTYSPYISYSAEDRHPGESPQLLSPTPTEGDGEKSPRQRRPSSPSSNSSLGGYGRYTPSRSPQNYSRPEMYAGGRYPGTAGNSCSLPLYTSAKYGGPGSGWQAGTSASLPAYGSGRYAGHAGNSGSLPHNGLATLYHHGYIPYFKGIGVGHRGVCTAAPSAGAEVSPHAAPASTNATPGQLL</sequence>
<dbReference type="CDD" id="cd09329">
    <property type="entry name" value="LIM3_abLIM"/>
    <property type="match status" value="1"/>
</dbReference>
<dbReference type="Proteomes" id="UP001152803">
    <property type="component" value="Unassembled WGS sequence"/>
</dbReference>
<evidence type="ECO:0000256" key="4">
    <source>
        <dbReference type="PROSITE-ProRule" id="PRU00125"/>
    </source>
</evidence>
<feature type="region of interest" description="Disordered" evidence="5">
    <location>
        <begin position="439"/>
        <end position="465"/>
    </location>
</feature>
<evidence type="ECO:0000256" key="2">
    <source>
        <dbReference type="ARBA" id="ARBA00022833"/>
    </source>
</evidence>
<feature type="domain" description="LIM zinc-binding" evidence="6">
    <location>
        <begin position="252"/>
        <end position="312"/>
    </location>
</feature>
<feature type="domain" description="LIM zinc-binding" evidence="6">
    <location>
        <begin position="321"/>
        <end position="380"/>
    </location>
</feature>
<keyword evidence="3 4" id="KW-0440">LIM domain</keyword>
<keyword evidence="2 4" id="KW-0862">Zinc</keyword>
<dbReference type="Gene3D" id="2.10.110.10">
    <property type="entry name" value="Cysteine Rich Protein"/>
    <property type="match status" value="4"/>
</dbReference>
<protein>
    <recommendedName>
        <fullName evidence="6">LIM zinc-binding domain-containing protein</fullName>
    </recommendedName>
</protein>
<dbReference type="GO" id="GO:0051015">
    <property type="term" value="F:actin filament binding"/>
    <property type="evidence" value="ECO:0007669"/>
    <property type="project" value="TreeGrafter"/>
</dbReference>
<dbReference type="EMBL" id="JAFJMO010000008">
    <property type="protein sequence ID" value="KAJ8268882.1"/>
    <property type="molecule type" value="Genomic_DNA"/>
</dbReference>
<proteinExistence type="predicted"/>
<name>A0A9Q1DFN8_CONCO</name>
<organism evidence="7 8">
    <name type="scientific">Conger conger</name>
    <name type="common">Conger eel</name>
    <name type="synonym">Muraena conger</name>
    <dbReference type="NCBI Taxonomy" id="82655"/>
    <lineage>
        <taxon>Eukaryota</taxon>
        <taxon>Metazoa</taxon>
        <taxon>Chordata</taxon>
        <taxon>Craniata</taxon>
        <taxon>Vertebrata</taxon>
        <taxon>Euteleostomi</taxon>
        <taxon>Actinopterygii</taxon>
        <taxon>Neopterygii</taxon>
        <taxon>Teleostei</taxon>
        <taxon>Anguilliformes</taxon>
        <taxon>Congridae</taxon>
        <taxon>Conger</taxon>
    </lineage>
</organism>
<keyword evidence="1 4" id="KW-0479">Metal-binding</keyword>
<keyword evidence="8" id="KW-1185">Reference proteome</keyword>
<evidence type="ECO:0000313" key="7">
    <source>
        <dbReference type="EMBL" id="KAJ8268882.1"/>
    </source>
</evidence>
<dbReference type="AlphaFoldDB" id="A0A9Q1DFN8"/>
<dbReference type="PROSITE" id="PS50023">
    <property type="entry name" value="LIM_DOMAIN_2"/>
    <property type="match status" value="2"/>
</dbReference>
<evidence type="ECO:0000256" key="1">
    <source>
        <dbReference type="ARBA" id="ARBA00022723"/>
    </source>
</evidence>